<gene>
    <name evidence="1" type="ORF">LA76x_2234</name>
</gene>
<evidence type="ECO:0000313" key="1">
    <source>
        <dbReference type="EMBL" id="ALN80369.1"/>
    </source>
</evidence>
<dbReference type="STRING" id="84531.LA76x_2234"/>
<reference evidence="1 2" key="1">
    <citation type="journal article" date="2015" name="BMC Genomics">
        <title>Comparative genomics and metabolic profiling of the genus Lysobacter.</title>
        <authorList>
            <person name="de Bruijn I."/>
            <person name="Cheng X."/>
            <person name="de Jager V."/>
            <person name="Exposito R.G."/>
            <person name="Watrous J."/>
            <person name="Patel N."/>
            <person name="Postma J."/>
            <person name="Dorrestein P.C."/>
            <person name="Kobayashi D."/>
            <person name="Raaijmakers J.M."/>
        </authorList>
    </citation>
    <scope>NUCLEOTIDE SEQUENCE [LARGE SCALE GENOMIC DNA]</scope>
    <source>
        <strain evidence="1 2">76</strain>
    </source>
</reference>
<keyword evidence="2" id="KW-1185">Reference proteome</keyword>
<protein>
    <submittedName>
        <fullName evidence="1">Uncharacterized protein</fullName>
    </submittedName>
</protein>
<evidence type="ECO:0000313" key="2">
    <source>
        <dbReference type="Proteomes" id="UP000060787"/>
    </source>
</evidence>
<organism evidence="1 2">
    <name type="scientific">Lysobacter antibioticus</name>
    <dbReference type="NCBI Taxonomy" id="84531"/>
    <lineage>
        <taxon>Bacteria</taxon>
        <taxon>Pseudomonadati</taxon>
        <taxon>Pseudomonadota</taxon>
        <taxon>Gammaproteobacteria</taxon>
        <taxon>Lysobacterales</taxon>
        <taxon>Lysobacteraceae</taxon>
        <taxon>Lysobacter</taxon>
    </lineage>
</organism>
<proteinExistence type="predicted"/>
<dbReference type="KEGG" id="lab:LA76x_2234"/>
<dbReference type="PATRIC" id="fig|84531.8.peg.2248"/>
<dbReference type="Proteomes" id="UP000060787">
    <property type="component" value="Chromosome"/>
</dbReference>
<accession>A0A0S2FA16</accession>
<dbReference type="AlphaFoldDB" id="A0A0S2FA16"/>
<sequence>MMTSTLQGRPAPTTPGLSYWASQFRSAGFYRDGLRFSDYAPAFYVGIAAHLEHPDRDFDDPRLDLRARYQRIRLGSVLNWEQAEDAARSAWQRAKENAEAAQAQIGRRVAQLTAHP</sequence>
<dbReference type="EMBL" id="CP011129">
    <property type="protein sequence ID" value="ALN80369.1"/>
    <property type="molecule type" value="Genomic_DNA"/>
</dbReference>
<name>A0A0S2FA16_LYSAN</name>